<evidence type="ECO:0000313" key="1">
    <source>
        <dbReference type="EMBL" id="TDH61592.1"/>
    </source>
</evidence>
<reference evidence="1 2" key="1">
    <citation type="journal article" date="2016" name="J. Microbiol.">
        <title>Dankookia rubra gen. nov., sp. nov., an alphaproteobacterium isolated from sediment of a shallow stream.</title>
        <authorList>
            <person name="Kim W.H."/>
            <person name="Kim D.H."/>
            <person name="Kang K."/>
            <person name="Ahn T.Y."/>
        </authorList>
    </citation>
    <scope>NUCLEOTIDE SEQUENCE [LARGE SCALE GENOMIC DNA]</scope>
    <source>
        <strain evidence="1 2">JCM30602</strain>
    </source>
</reference>
<gene>
    <name evidence="1" type="ORF">E2C06_15785</name>
</gene>
<dbReference type="EMBL" id="SMSJ01000019">
    <property type="protein sequence ID" value="TDH61592.1"/>
    <property type="molecule type" value="Genomic_DNA"/>
</dbReference>
<evidence type="ECO:0000313" key="2">
    <source>
        <dbReference type="Proteomes" id="UP000295096"/>
    </source>
</evidence>
<sequence length="107" mass="11782">MYVILTSKPGQFRTELVEGVRAVEAYDYLFGGTAKARFVIAELERATKIRVIDEVEPPVLNLVPTKFLPSYETIEAARQELDHLTAFGSVRAALRQVPVPGPVPANA</sequence>
<keyword evidence="2" id="KW-1185">Reference proteome</keyword>
<organism evidence="1 2">
    <name type="scientific">Dankookia rubra</name>
    <dbReference type="NCBI Taxonomy" id="1442381"/>
    <lineage>
        <taxon>Bacteria</taxon>
        <taxon>Pseudomonadati</taxon>
        <taxon>Pseudomonadota</taxon>
        <taxon>Alphaproteobacteria</taxon>
        <taxon>Acetobacterales</taxon>
        <taxon>Roseomonadaceae</taxon>
        <taxon>Dankookia</taxon>
    </lineage>
</organism>
<protein>
    <submittedName>
        <fullName evidence="1">Ferredoxin</fullName>
    </submittedName>
</protein>
<dbReference type="AlphaFoldDB" id="A0A4R5QEF8"/>
<accession>A0A4R5QEF8</accession>
<proteinExistence type="predicted"/>
<name>A0A4R5QEF8_9PROT</name>
<dbReference type="RefSeq" id="WP_133289574.1">
    <property type="nucleotide sequence ID" value="NZ_SMSJ01000019.1"/>
</dbReference>
<dbReference type="Proteomes" id="UP000295096">
    <property type="component" value="Unassembled WGS sequence"/>
</dbReference>
<comment type="caution">
    <text evidence="1">The sequence shown here is derived from an EMBL/GenBank/DDBJ whole genome shotgun (WGS) entry which is preliminary data.</text>
</comment>
<dbReference type="OrthoDB" id="8235668at2"/>